<dbReference type="InterPro" id="IPR037069">
    <property type="entry name" value="AcylCoA_DH/ox_N_sf"/>
</dbReference>
<dbReference type="InterPro" id="IPR009100">
    <property type="entry name" value="AcylCoA_DH/oxidase_NM_dom_sf"/>
</dbReference>
<evidence type="ECO:0000256" key="6">
    <source>
        <dbReference type="ARBA" id="ARBA00023033"/>
    </source>
</evidence>
<evidence type="ECO:0000256" key="8">
    <source>
        <dbReference type="ARBA" id="ARBA00034317"/>
    </source>
</evidence>
<evidence type="ECO:0000259" key="15">
    <source>
        <dbReference type="Pfam" id="PF02771"/>
    </source>
</evidence>
<feature type="domain" description="Acyl-CoA dehydrogenase C-terminal" evidence="16">
    <location>
        <begin position="245"/>
        <end position="382"/>
    </location>
</feature>
<feature type="domain" description="Acyl-CoA dehydrogenase/oxidase N-terminal" evidence="15">
    <location>
        <begin position="23"/>
        <end position="119"/>
    </location>
</feature>
<comment type="catalytic activity">
    <reaction evidence="12">
        <text>dibenzothiophene 5-oxide + FMNH2 + O2 = dibenzothiophene 5,5-dioxide + FMN + H2O + H(+)</text>
        <dbReference type="Rhea" id="RHEA:49080"/>
        <dbReference type="ChEBI" id="CHEBI:15377"/>
        <dbReference type="ChEBI" id="CHEBI:15378"/>
        <dbReference type="ChEBI" id="CHEBI:15379"/>
        <dbReference type="ChEBI" id="CHEBI:23683"/>
        <dbReference type="ChEBI" id="CHEBI:57618"/>
        <dbReference type="ChEBI" id="CHEBI:58210"/>
        <dbReference type="ChEBI" id="CHEBI:90356"/>
    </reaction>
</comment>
<dbReference type="InterPro" id="IPR013786">
    <property type="entry name" value="AcylCoA_DH/ox_N"/>
</dbReference>
<evidence type="ECO:0000256" key="5">
    <source>
        <dbReference type="ARBA" id="ARBA00023002"/>
    </source>
</evidence>
<dbReference type="InterPro" id="IPR013107">
    <property type="entry name" value="Acyl-CoA_DH_C"/>
</dbReference>
<evidence type="ECO:0000256" key="13">
    <source>
        <dbReference type="ARBA" id="ARBA00049456"/>
    </source>
</evidence>
<evidence type="ECO:0000259" key="16">
    <source>
        <dbReference type="Pfam" id="PF08028"/>
    </source>
</evidence>
<dbReference type="InterPro" id="IPR036250">
    <property type="entry name" value="AcylCo_DH-like_C"/>
</dbReference>
<comment type="subcellular location">
    <subcellularLocation>
        <location evidence="1">Cytoplasm</location>
    </subcellularLocation>
</comment>
<evidence type="ECO:0000256" key="3">
    <source>
        <dbReference type="ARBA" id="ARBA00022643"/>
    </source>
</evidence>
<comment type="catalytic activity">
    <reaction evidence="13">
        <text>dibenzothiophene + 2 FMNH2 + 2 O2 = dibenzothiophene 5,5-dioxide + 2 FMN + 2 H2O + 2 H(+)</text>
        <dbReference type="Rhea" id="RHEA:49072"/>
        <dbReference type="ChEBI" id="CHEBI:15377"/>
        <dbReference type="ChEBI" id="CHEBI:15378"/>
        <dbReference type="ChEBI" id="CHEBI:15379"/>
        <dbReference type="ChEBI" id="CHEBI:23681"/>
        <dbReference type="ChEBI" id="CHEBI:57618"/>
        <dbReference type="ChEBI" id="CHEBI:58210"/>
        <dbReference type="ChEBI" id="CHEBI:90356"/>
        <dbReference type="EC" id="1.14.14.21"/>
    </reaction>
</comment>
<dbReference type="RefSeq" id="WP_140697143.1">
    <property type="nucleotide sequence ID" value="NZ_RCZG01000013.1"/>
</dbReference>
<dbReference type="EC" id="1.14.14.21" evidence="9"/>
<dbReference type="PANTHER" id="PTHR43884:SF12">
    <property type="entry name" value="ISOVALERYL-COA DEHYDROGENASE, MITOCHONDRIAL-RELATED"/>
    <property type="match status" value="1"/>
</dbReference>
<evidence type="ECO:0000259" key="14">
    <source>
        <dbReference type="Pfam" id="PF02770"/>
    </source>
</evidence>
<dbReference type="GO" id="GO:0050660">
    <property type="term" value="F:flavin adenine dinucleotide binding"/>
    <property type="evidence" value="ECO:0007669"/>
    <property type="project" value="InterPro"/>
</dbReference>
<keyword evidence="2" id="KW-0285">Flavoprotein</keyword>
<comment type="catalytic activity">
    <reaction evidence="11">
        <text>dibenzothiophene + FMNH2 + O2 = dibenzothiophene 5-oxide + FMN + H2O + H(+)</text>
        <dbReference type="Rhea" id="RHEA:49076"/>
        <dbReference type="ChEBI" id="CHEBI:15377"/>
        <dbReference type="ChEBI" id="CHEBI:15378"/>
        <dbReference type="ChEBI" id="CHEBI:15379"/>
        <dbReference type="ChEBI" id="CHEBI:23681"/>
        <dbReference type="ChEBI" id="CHEBI:23683"/>
        <dbReference type="ChEBI" id="CHEBI:57618"/>
        <dbReference type="ChEBI" id="CHEBI:58210"/>
    </reaction>
</comment>
<evidence type="ECO:0000313" key="18">
    <source>
        <dbReference type="Proteomes" id="UP000320095"/>
    </source>
</evidence>
<dbReference type="GO" id="GO:0006552">
    <property type="term" value="P:L-leucine catabolic process"/>
    <property type="evidence" value="ECO:0007669"/>
    <property type="project" value="TreeGrafter"/>
</dbReference>
<name>A0A502E406_9MYCO</name>
<dbReference type="EMBL" id="RCZG01000013">
    <property type="protein sequence ID" value="TPG31231.1"/>
    <property type="molecule type" value="Genomic_DNA"/>
</dbReference>
<dbReference type="InterPro" id="IPR006091">
    <property type="entry name" value="Acyl-CoA_Oxase/DH_mid-dom"/>
</dbReference>
<dbReference type="Gene3D" id="1.20.140.10">
    <property type="entry name" value="Butyryl-CoA Dehydrogenase, subunit A, domain 3"/>
    <property type="match status" value="1"/>
</dbReference>
<reference evidence="17 18" key="1">
    <citation type="journal article" date="2019" name="Environ. Microbiol.">
        <title>Species interactions and distinct microbial communities in high Arctic permafrost affected cryosols are associated with the CH4 and CO2 gas fluxes.</title>
        <authorList>
            <person name="Altshuler I."/>
            <person name="Hamel J."/>
            <person name="Turney S."/>
            <person name="Magnuson E."/>
            <person name="Levesque R."/>
            <person name="Greer C."/>
            <person name="Whyte L.G."/>
        </authorList>
    </citation>
    <scope>NUCLEOTIDE SEQUENCE [LARGE SCALE GENOMIC DNA]</scope>
    <source>
        <strain evidence="17 18">S5.20</strain>
    </source>
</reference>
<keyword evidence="5" id="KW-0560">Oxidoreductase</keyword>
<gene>
    <name evidence="17" type="ORF">EAH80_24895</name>
</gene>
<feature type="domain" description="Acyl-CoA oxidase/dehydrogenase middle" evidence="14">
    <location>
        <begin position="138"/>
        <end position="215"/>
    </location>
</feature>
<dbReference type="PIRSF" id="PIRSF016578">
    <property type="entry name" value="HsaA"/>
    <property type="match status" value="1"/>
</dbReference>
<dbReference type="OrthoDB" id="571684at2"/>
<sequence length="407" mass="43359">MTTVENNTRILPGSPQWAELLSRIAAGAKDRDLNDENPFDQVAALKRAGFGTLRLPHELGGSGVTVPQLFSAVIDVARADPIVAHIFRTHFWFTEERLRISGGGDPASQQWLRKIADGKLFGNAFSEKGGNAVGSLVFNTRLLPDPAGGFRLAGEKFYSTGTLFSDYLTVTATTDHDSVATVVVPADRTGVKLIDDWDGFGQRRTGTGTTVFKNVEVTSDEILADAPYDAPAVPTVQYASLQLYIHAVVAGILSAVVDDGVALLRSRDRSFSHAPTERPTDDPLLQRLLGELSSTAYVAKAAVLDAADATATTSAASTADGNPDAQLAQDAQLKVAKVKVHLDAIAPEAATRLLELGGASAASRTKGLDRHWRNIRTITLHNPVAYKAVAIGANLLHDTPVPANAYF</sequence>
<dbReference type="Gene3D" id="1.10.540.10">
    <property type="entry name" value="Acyl-CoA dehydrogenase/oxidase, N-terminal domain"/>
    <property type="match status" value="1"/>
</dbReference>
<dbReference type="GO" id="GO:0005737">
    <property type="term" value="C:cytoplasm"/>
    <property type="evidence" value="ECO:0007669"/>
    <property type="project" value="UniProtKB-SubCell"/>
</dbReference>
<keyword evidence="3" id="KW-0288">FMN</keyword>
<keyword evidence="6" id="KW-0503">Monooxygenase</keyword>
<dbReference type="GO" id="GO:0004497">
    <property type="term" value="F:monooxygenase activity"/>
    <property type="evidence" value="ECO:0007669"/>
    <property type="project" value="UniProtKB-KW"/>
</dbReference>
<dbReference type="InterPro" id="IPR046373">
    <property type="entry name" value="Acyl-CoA_Oxase/DH_mid-dom_sf"/>
</dbReference>
<organism evidence="17 18">
    <name type="scientific">Mycolicibacterium hodleri</name>
    <dbReference type="NCBI Taxonomy" id="49897"/>
    <lineage>
        <taxon>Bacteria</taxon>
        <taxon>Bacillati</taxon>
        <taxon>Actinomycetota</taxon>
        <taxon>Actinomycetes</taxon>
        <taxon>Mycobacteriales</taxon>
        <taxon>Mycobacteriaceae</taxon>
        <taxon>Mycolicibacterium</taxon>
    </lineage>
</organism>
<keyword evidence="4" id="KW-0547">Nucleotide-binding</keyword>
<dbReference type="PANTHER" id="PTHR43884">
    <property type="entry name" value="ACYL-COA DEHYDROGENASE"/>
    <property type="match status" value="1"/>
</dbReference>
<evidence type="ECO:0000256" key="1">
    <source>
        <dbReference type="ARBA" id="ARBA00004496"/>
    </source>
</evidence>
<dbReference type="Pfam" id="PF08028">
    <property type="entry name" value="Acyl-CoA_dh_2"/>
    <property type="match status" value="1"/>
</dbReference>
<evidence type="ECO:0000313" key="17">
    <source>
        <dbReference type="EMBL" id="TPG31231.1"/>
    </source>
</evidence>
<dbReference type="SUPFAM" id="SSF56645">
    <property type="entry name" value="Acyl-CoA dehydrogenase NM domain-like"/>
    <property type="match status" value="1"/>
</dbReference>
<proteinExistence type="inferred from homology"/>
<comment type="caution">
    <text evidence="17">The sequence shown here is derived from an EMBL/GenBank/DDBJ whole genome shotgun (WGS) entry which is preliminary data.</text>
</comment>
<accession>A0A502E406</accession>
<evidence type="ECO:0000256" key="2">
    <source>
        <dbReference type="ARBA" id="ARBA00022630"/>
    </source>
</evidence>
<protein>
    <recommendedName>
        <fullName evidence="10">Dibenzothiophene monooxygenase</fullName>
        <ecNumber evidence="9">1.14.14.21</ecNumber>
    </recommendedName>
</protein>
<evidence type="ECO:0000256" key="4">
    <source>
        <dbReference type="ARBA" id="ARBA00022741"/>
    </source>
</evidence>
<dbReference type="Gene3D" id="2.40.110.10">
    <property type="entry name" value="Butyryl-CoA Dehydrogenase, subunit A, domain 2"/>
    <property type="match status" value="1"/>
</dbReference>
<dbReference type="AlphaFoldDB" id="A0A502E406"/>
<comment type="pathway">
    <text evidence="7">Sulfur metabolism; dibenzothiophene degradation.</text>
</comment>
<evidence type="ECO:0000256" key="12">
    <source>
        <dbReference type="ARBA" id="ARBA00048445"/>
    </source>
</evidence>
<dbReference type="Pfam" id="PF02770">
    <property type="entry name" value="Acyl-CoA_dh_M"/>
    <property type="match status" value="1"/>
</dbReference>
<dbReference type="Proteomes" id="UP000320095">
    <property type="component" value="Unassembled WGS sequence"/>
</dbReference>
<dbReference type="SUPFAM" id="SSF47203">
    <property type="entry name" value="Acyl-CoA dehydrogenase C-terminal domain-like"/>
    <property type="match status" value="1"/>
</dbReference>
<dbReference type="GO" id="GO:0008470">
    <property type="term" value="F:3-methylbutanoyl-CoA dehydrogenase activity"/>
    <property type="evidence" value="ECO:0007669"/>
    <property type="project" value="TreeGrafter"/>
</dbReference>
<evidence type="ECO:0000256" key="11">
    <source>
        <dbReference type="ARBA" id="ARBA00047859"/>
    </source>
</evidence>
<comment type="similarity">
    <text evidence="8">Belongs to the DszC flavin monooxygenase family.</text>
</comment>
<evidence type="ECO:0000256" key="9">
    <source>
        <dbReference type="ARBA" id="ARBA00034328"/>
    </source>
</evidence>
<evidence type="ECO:0000256" key="7">
    <source>
        <dbReference type="ARBA" id="ARBA00034307"/>
    </source>
</evidence>
<evidence type="ECO:0000256" key="10">
    <source>
        <dbReference type="ARBA" id="ARBA00034345"/>
    </source>
</evidence>
<dbReference type="Pfam" id="PF02771">
    <property type="entry name" value="Acyl-CoA_dh_N"/>
    <property type="match status" value="1"/>
</dbReference>
<keyword evidence="18" id="KW-1185">Reference proteome</keyword>